<dbReference type="InterPro" id="IPR029016">
    <property type="entry name" value="GAF-like_dom_sf"/>
</dbReference>
<dbReference type="Gene3D" id="3.30.450.40">
    <property type="match status" value="1"/>
</dbReference>
<keyword evidence="1" id="KW-1133">Transmembrane helix</keyword>
<dbReference type="InterPro" id="IPR038367">
    <property type="entry name" value="PelD_GGDEF_sf"/>
</dbReference>
<reference evidence="3" key="1">
    <citation type="submission" date="2016-10" db="EMBL/GenBank/DDBJ databases">
        <authorList>
            <person name="de Groot N.N."/>
        </authorList>
    </citation>
    <scope>NUCLEOTIDE SEQUENCE</scope>
</reference>
<evidence type="ECO:0000259" key="2">
    <source>
        <dbReference type="Pfam" id="PF16963"/>
    </source>
</evidence>
<dbReference type="AlphaFoldDB" id="A0A1W1BY44"/>
<organism evidence="3">
    <name type="scientific">hydrothermal vent metagenome</name>
    <dbReference type="NCBI Taxonomy" id="652676"/>
    <lineage>
        <taxon>unclassified sequences</taxon>
        <taxon>metagenomes</taxon>
        <taxon>ecological metagenomes</taxon>
    </lineage>
</organism>
<feature type="domain" description="PelD GGDEF" evidence="2">
    <location>
        <begin position="341"/>
        <end position="439"/>
    </location>
</feature>
<proteinExistence type="predicted"/>
<accession>A0A1W1BY44</accession>
<dbReference type="InterPro" id="IPR031583">
    <property type="entry name" value="PelD_GGDEF"/>
</dbReference>
<evidence type="ECO:0000256" key="1">
    <source>
        <dbReference type="SAM" id="Phobius"/>
    </source>
</evidence>
<keyword evidence="1" id="KW-0812">Transmembrane</keyword>
<sequence length="455" mass="53820">MSTKSQRSKEKTKLDTFSKIVHKYAYAETLALVSLFLLIGYFVDPKDMCLLNADIPYVIIILTVIILFHGFESGVLALSIISLMMWFFYPTFHYIDFLIFLLITLLLSQFHYYWNVRLRQAEVDAEYKSQKLTELSRAFYSLKISHDQLEKNYVVKPMSIRNAIKYILNLNDQLIHDEEVLDKQKALHYNLLELLEKSFNLKVGHIIYYKEDAHNNPDHEFTQEYLAFTSIGTDEKVELESMLEDYIVDKSIARKTPAYISDEAGEPNAINKEQSKYLAAIPAIINKKIVSILVIEKMPFMFFNREYLTSATIIHEYFALETHKSMELSHFHKLELIDNKEFQFEIFRMKKLYTQYKVNSVLLVLRTMSDLRTARLMDHLERMLRSLDMLHLVHFQKHYFITILLPMNDKASAAGLLGRFLNTLEDEKDKEFDHMIFDMQQLDLLNKYYRDDYEN</sequence>
<dbReference type="EMBL" id="FPHK01000031">
    <property type="protein sequence ID" value="SFV58397.1"/>
    <property type="molecule type" value="Genomic_DNA"/>
</dbReference>
<feature type="transmembrane region" description="Helical" evidence="1">
    <location>
        <begin position="21"/>
        <end position="43"/>
    </location>
</feature>
<name>A0A1W1BY44_9ZZZZ</name>
<dbReference type="Pfam" id="PF16963">
    <property type="entry name" value="PelD_GGDEF"/>
    <property type="match status" value="1"/>
</dbReference>
<evidence type="ECO:0000313" key="3">
    <source>
        <dbReference type="EMBL" id="SFV58397.1"/>
    </source>
</evidence>
<keyword evidence="1" id="KW-0472">Membrane</keyword>
<feature type="transmembrane region" description="Helical" evidence="1">
    <location>
        <begin position="55"/>
        <end position="88"/>
    </location>
</feature>
<gene>
    <name evidence="3" type="ORF">MNB_SM-6-697</name>
</gene>
<feature type="transmembrane region" description="Helical" evidence="1">
    <location>
        <begin position="95"/>
        <end position="114"/>
    </location>
</feature>
<protein>
    <submittedName>
        <fullName evidence="3">Extracellular Matrix protein PelD</fullName>
    </submittedName>
</protein>
<dbReference type="Gene3D" id="3.30.70.2880">
    <property type="match status" value="1"/>
</dbReference>